<dbReference type="EMBL" id="CP045488">
    <property type="protein sequence ID" value="QFU81691.1"/>
    <property type="molecule type" value="Genomic_DNA"/>
</dbReference>
<evidence type="ECO:0000313" key="1">
    <source>
        <dbReference type="EMBL" id="QFU81691.1"/>
    </source>
</evidence>
<protein>
    <submittedName>
        <fullName evidence="1">Uncharacterized protein</fullName>
    </submittedName>
</protein>
<keyword evidence="2" id="KW-1185">Reference proteome</keyword>
<dbReference type="KEGG" id="nas:GCU68_03495"/>
<dbReference type="Proteomes" id="UP000326170">
    <property type="component" value="Chromosome"/>
</dbReference>
<proteinExistence type="predicted"/>
<reference evidence="1 2" key="1">
    <citation type="journal article" date="2007" name="Int. J. Syst. Evol. Microbiol.">
        <title>Natronorubrum sulfidifaciens sp. nov., an extremely haloalkaliphilic archaeon isolated from Aiding salt lake in Xin-Jiang, China.</title>
        <authorList>
            <person name="Cui H.L."/>
            <person name="Tohty D."/>
            <person name="Liu H.C."/>
            <person name="Liu S.J."/>
            <person name="Oren A."/>
            <person name="Zhou P.J."/>
        </authorList>
    </citation>
    <scope>NUCLEOTIDE SEQUENCE [LARGE SCALE GENOMIC DNA]</scope>
    <source>
        <strain evidence="1 2">7-3</strain>
    </source>
</reference>
<dbReference type="AlphaFoldDB" id="A0A5P9P0L0"/>
<accession>A0A5P9P0L0</accession>
<organism evidence="1 2">
    <name type="scientific">Natronorubrum aibiense</name>
    <dbReference type="NCBI Taxonomy" id="348826"/>
    <lineage>
        <taxon>Archaea</taxon>
        <taxon>Methanobacteriati</taxon>
        <taxon>Methanobacteriota</taxon>
        <taxon>Stenosarchaea group</taxon>
        <taxon>Halobacteria</taxon>
        <taxon>Halobacteriales</taxon>
        <taxon>Natrialbaceae</taxon>
        <taxon>Natronorubrum</taxon>
    </lineage>
</organism>
<sequence>MGVRQQRVVFEHDLYDVPFCDFIERRFRLDVLVDEVAAVLEQQDDVLPVDDSIDDGDIACCPVWVVVCRHATRLGVSAVCPDRITAGSCTDCCRVGDGCCPDRTEHLENCAP</sequence>
<gene>
    <name evidence="1" type="ORF">GCU68_03495</name>
</gene>
<name>A0A5P9P0L0_9EURY</name>
<evidence type="ECO:0000313" key="2">
    <source>
        <dbReference type="Proteomes" id="UP000326170"/>
    </source>
</evidence>